<dbReference type="HOGENOM" id="CLU_1696805_0_0_1"/>
<reference evidence="4" key="1">
    <citation type="journal article" date="2014" name="Proc. Natl. Acad. Sci. U.S.A.">
        <title>Extensive sampling of basidiomycete genomes demonstrates inadequacy of the white-rot/brown-rot paradigm for wood decay fungi.</title>
        <authorList>
            <person name="Riley R."/>
            <person name="Salamov A.A."/>
            <person name="Brown D.W."/>
            <person name="Nagy L.G."/>
            <person name="Floudas D."/>
            <person name="Held B.W."/>
            <person name="Levasseur A."/>
            <person name="Lombard V."/>
            <person name="Morin E."/>
            <person name="Otillar R."/>
            <person name="Lindquist E.A."/>
            <person name="Sun H."/>
            <person name="LaButti K.M."/>
            <person name="Schmutz J."/>
            <person name="Jabbour D."/>
            <person name="Luo H."/>
            <person name="Baker S.E."/>
            <person name="Pisabarro A.G."/>
            <person name="Walton J.D."/>
            <person name="Blanchette R.A."/>
            <person name="Henrissat B."/>
            <person name="Martin F."/>
            <person name="Cullen D."/>
            <person name="Hibbett D.S."/>
            <person name="Grigoriev I.V."/>
        </authorList>
    </citation>
    <scope>NUCLEOTIDE SEQUENCE [LARGE SCALE GENOMIC DNA]</scope>
    <source>
        <strain evidence="4">FD-172 SS1</strain>
    </source>
</reference>
<proteinExistence type="predicted"/>
<dbReference type="AlphaFoldDB" id="A0A067M654"/>
<keyword evidence="2" id="KW-1133">Transmembrane helix</keyword>
<evidence type="ECO:0000256" key="1">
    <source>
        <dbReference type="SAM" id="MobiDB-lite"/>
    </source>
</evidence>
<feature type="transmembrane region" description="Helical" evidence="2">
    <location>
        <begin position="75"/>
        <end position="95"/>
    </location>
</feature>
<dbReference type="OrthoDB" id="3358294at2759"/>
<dbReference type="Proteomes" id="UP000027195">
    <property type="component" value="Unassembled WGS sequence"/>
</dbReference>
<dbReference type="InParanoid" id="A0A067M654"/>
<gene>
    <name evidence="3" type="ORF">BOTBODRAFT_35547</name>
</gene>
<name>A0A067M654_BOTB1</name>
<sequence>MAAITTDTPRLSAAFNPASHETHVVSLSGGHQYPPSPSGTLPPYPTTSNPSFPSAVDEKSPQYEEPEEGWTLARMLFFAGFILPLFWIFGGLFLFSDLKAVPGYEEELGDVNQQKIKLAMLKETENKWSWRCVWAFSGLAVFLTITLVALHSSMVI</sequence>
<dbReference type="EMBL" id="KL198060">
    <property type="protein sequence ID" value="KDQ11248.1"/>
    <property type="molecule type" value="Genomic_DNA"/>
</dbReference>
<feature type="compositionally biased region" description="Pro residues" evidence="1">
    <location>
        <begin position="34"/>
        <end position="45"/>
    </location>
</feature>
<keyword evidence="2" id="KW-0472">Membrane</keyword>
<feature type="region of interest" description="Disordered" evidence="1">
    <location>
        <begin position="25"/>
        <end position="64"/>
    </location>
</feature>
<organism evidence="3 4">
    <name type="scientific">Botryobasidium botryosum (strain FD-172 SS1)</name>
    <dbReference type="NCBI Taxonomy" id="930990"/>
    <lineage>
        <taxon>Eukaryota</taxon>
        <taxon>Fungi</taxon>
        <taxon>Dikarya</taxon>
        <taxon>Basidiomycota</taxon>
        <taxon>Agaricomycotina</taxon>
        <taxon>Agaricomycetes</taxon>
        <taxon>Cantharellales</taxon>
        <taxon>Botryobasidiaceae</taxon>
        <taxon>Botryobasidium</taxon>
    </lineage>
</organism>
<accession>A0A067M654</accession>
<evidence type="ECO:0000313" key="3">
    <source>
        <dbReference type="EMBL" id="KDQ11248.1"/>
    </source>
</evidence>
<keyword evidence="4" id="KW-1185">Reference proteome</keyword>
<evidence type="ECO:0000256" key="2">
    <source>
        <dbReference type="SAM" id="Phobius"/>
    </source>
</evidence>
<feature type="transmembrane region" description="Helical" evidence="2">
    <location>
        <begin position="128"/>
        <end position="150"/>
    </location>
</feature>
<keyword evidence="2" id="KW-0812">Transmembrane</keyword>
<protein>
    <submittedName>
        <fullName evidence="3">Uncharacterized protein</fullName>
    </submittedName>
</protein>
<evidence type="ECO:0000313" key="4">
    <source>
        <dbReference type="Proteomes" id="UP000027195"/>
    </source>
</evidence>